<sequence>MTTSTATEPLLEVRGLSKSYGGVKAVQDISFDVRPGDVVALVGPNGAGKTTLIDIVFGTQRADAGEVRLRGRTLTGSSERRARQGLARTFQHPQVALELTALENIVPGLFGREIGSFRAAWKWAWRGLSCTPDAAVAAATEIAARYGIADVTAPCGDASLGTRRLVEVARAMASEPAVLLLDEPFASGDPESIEAIAGAVRTIQQSGNGVVLVDHNVDLVRELATNVVLLNFGEVAFAGPPDECMSSPAMREVYFGEET</sequence>
<organism evidence="5 6">
    <name type="scientific">Rhodococcus parequi</name>
    <dbReference type="NCBI Taxonomy" id="3137122"/>
    <lineage>
        <taxon>Bacteria</taxon>
        <taxon>Bacillati</taxon>
        <taxon>Actinomycetota</taxon>
        <taxon>Actinomycetes</taxon>
        <taxon>Mycobacteriales</taxon>
        <taxon>Nocardiaceae</taxon>
        <taxon>Rhodococcus</taxon>
    </lineage>
</organism>
<keyword evidence="1" id="KW-0813">Transport</keyword>
<feature type="domain" description="ABC transporter" evidence="4">
    <location>
        <begin position="11"/>
        <end position="257"/>
    </location>
</feature>
<dbReference type="Proteomes" id="UP001629745">
    <property type="component" value="Unassembled WGS sequence"/>
</dbReference>
<keyword evidence="2" id="KW-0547">Nucleotide-binding</keyword>
<dbReference type="PANTHER" id="PTHR45772">
    <property type="entry name" value="CONSERVED COMPONENT OF ABC TRANSPORTER FOR NATURAL AMINO ACIDS-RELATED"/>
    <property type="match status" value="1"/>
</dbReference>
<keyword evidence="3 5" id="KW-0067">ATP-binding</keyword>
<dbReference type="InterPro" id="IPR003439">
    <property type="entry name" value="ABC_transporter-like_ATP-bd"/>
</dbReference>
<dbReference type="Gene3D" id="3.40.50.300">
    <property type="entry name" value="P-loop containing nucleotide triphosphate hydrolases"/>
    <property type="match status" value="1"/>
</dbReference>
<dbReference type="InterPro" id="IPR051120">
    <property type="entry name" value="ABC_AA/LPS_Transport"/>
</dbReference>
<reference evidence="5 6" key="1">
    <citation type="submission" date="2023-11" db="EMBL/GenBank/DDBJ databases">
        <authorList>
            <person name="Val-Calvo J."/>
            <person name="Scortti M."/>
            <person name="Vazquez-Boland J."/>
        </authorList>
    </citation>
    <scope>NUCLEOTIDE SEQUENCE [LARGE SCALE GENOMIC DNA]</scope>
    <source>
        <strain evidence="5 6">PAM 2766</strain>
    </source>
</reference>
<evidence type="ECO:0000256" key="2">
    <source>
        <dbReference type="ARBA" id="ARBA00022741"/>
    </source>
</evidence>
<protein>
    <submittedName>
        <fullName evidence="5">ATP-binding cassette domain-containing protein</fullName>
    </submittedName>
</protein>
<evidence type="ECO:0000313" key="5">
    <source>
        <dbReference type="EMBL" id="MFM1723323.1"/>
    </source>
</evidence>
<dbReference type="PANTHER" id="PTHR45772:SF7">
    <property type="entry name" value="AMINO ACID ABC TRANSPORTER ATP-BINDING PROTEIN"/>
    <property type="match status" value="1"/>
</dbReference>
<dbReference type="InterPro" id="IPR027417">
    <property type="entry name" value="P-loop_NTPase"/>
</dbReference>
<accession>A0ABW9FF43</accession>
<name>A0ABW9FF43_9NOCA</name>
<dbReference type="SMART" id="SM00382">
    <property type="entry name" value="AAA"/>
    <property type="match status" value="1"/>
</dbReference>
<gene>
    <name evidence="5" type="ORF">ABEU20_001889</name>
</gene>
<proteinExistence type="predicted"/>
<evidence type="ECO:0000313" key="6">
    <source>
        <dbReference type="Proteomes" id="UP001629745"/>
    </source>
</evidence>
<evidence type="ECO:0000256" key="1">
    <source>
        <dbReference type="ARBA" id="ARBA00022448"/>
    </source>
</evidence>
<evidence type="ECO:0000256" key="3">
    <source>
        <dbReference type="ARBA" id="ARBA00022840"/>
    </source>
</evidence>
<dbReference type="InterPro" id="IPR003593">
    <property type="entry name" value="AAA+_ATPase"/>
</dbReference>
<dbReference type="SUPFAM" id="SSF52540">
    <property type="entry name" value="P-loop containing nucleoside triphosphate hydrolases"/>
    <property type="match status" value="1"/>
</dbReference>
<comment type="caution">
    <text evidence="5">The sequence shown here is derived from an EMBL/GenBank/DDBJ whole genome shotgun (WGS) entry which is preliminary data.</text>
</comment>
<evidence type="ECO:0000259" key="4">
    <source>
        <dbReference type="PROSITE" id="PS50893"/>
    </source>
</evidence>
<keyword evidence="6" id="KW-1185">Reference proteome</keyword>
<dbReference type="EMBL" id="JBDLNV010000002">
    <property type="protein sequence ID" value="MFM1723323.1"/>
    <property type="molecule type" value="Genomic_DNA"/>
</dbReference>
<dbReference type="RefSeq" id="WP_420163866.1">
    <property type="nucleotide sequence ID" value="NZ_JBDLNV010000002.1"/>
</dbReference>
<dbReference type="Pfam" id="PF00005">
    <property type="entry name" value="ABC_tran"/>
    <property type="match status" value="1"/>
</dbReference>
<dbReference type="GO" id="GO:0005524">
    <property type="term" value="F:ATP binding"/>
    <property type="evidence" value="ECO:0007669"/>
    <property type="project" value="UniProtKB-KW"/>
</dbReference>
<dbReference type="PROSITE" id="PS50893">
    <property type="entry name" value="ABC_TRANSPORTER_2"/>
    <property type="match status" value="1"/>
</dbReference>